<keyword evidence="2" id="KW-0418">Kinase</keyword>
<sequence length="101" mass="11563">MTFSHIKRIRGKKRAEGGETEAQEKPHLEKQPDKLEWKADSAVVGLITMDFDGTLRYVNTFFVRMRGCCSAEELLDRQVSELWDSPAELLQAGRECRDFAS</sequence>
<protein>
    <submittedName>
        <fullName evidence="2">Sensory transduction histidine kinase</fullName>
    </submittedName>
</protein>
<dbReference type="STRING" id="1434118.MSSAC_1824"/>
<evidence type="ECO:0000313" key="3">
    <source>
        <dbReference type="Proteomes" id="UP000033123"/>
    </source>
</evidence>
<dbReference type="EMBL" id="CP009508">
    <property type="protein sequence ID" value="AKB36414.1"/>
    <property type="molecule type" value="Genomic_DNA"/>
</dbReference>
<dbReference type="GO" id="GO:0016301">
    <property type="term" value="F:kinase activity"/>
    <property type="evidence" value="ECO:0007669"/>
    <property type="project" value="UniProtKB-KW"/>
</dbReference>
<dbReference type="RefSeq" id="WP_048182013.1">
    <property type="nucleotide sequence ID" value="NZ_CP009508.1"/>
</dbReference>
<dbReference type="KEGG" id="msj:MSSAC_1824"/>
<organism evidence="2 3">
    <name type="scientific">Methanosarcina siciliae C2J</name>
    <dbReference type="NCBI Taxonomy" id="1434118"/>
    <lineage>
        <taxon>Archaea</taxon>
        <taxon>Methanobacteriati</taxon>
        <taxon>Methanobacteriota</taxon>
        <taxon>Stenosarchaea group</taxon>
        <taxon>Methanomicrobia</taxon>
        <taxon>Methanosarcinales</taxon>
        <taxon>Methanosarcinaceae</taxon>
        <taxon>Methanosarcina</taxon>
    </lineage>
</organism>
<reference evidence="2 3" key="1">
    <citation type="submission" date="2014-07" db="EMBL/GenBank/DDBJ databases">
        <title>Methanogenic archaea and the global carbon cycle.</title>
        <authorList>
            <person name="Henriksen J.R."/>
            <person name="Luke J."/>
            <person name="Reinhart S."/>
            <person name="Benedict M.N."/>
            <person name="Youngblut N.D."/>
            <person name="Metcalf M.E."/>
            <person name="Whitaker R.J."/>
            <person name="Metcalf W.W."/>
        </authorList>
    </citation>
    <scope>NUCLEOTIDE SEQUENCE [LARGE SCALE GENOMIC DNA]</scope>
    <source>
        <strain evidence="2 3">C2J</strain>
    </source>
</reference>
<dbReference type="PATRIC" id="fig|1434118.4.peg.2326"/>
<gene>
    <name evidence="2" type="ORF">MSSAC_1824</name>
</gene>
<evidence type="ECO:0000313" key="2">
    <source>
        <dbReference type="EMBL" id="AKB36414.1"/>
    </source>
</evidence>
<proteinExistence type="predicted"/>
<dbReference type="AlphaFoldDB" id="A0A0E3PLX8"/>
<keyword evidence="2" id="KW-0808">Transferase</keyword>
<evidence type="ECO:0000256" key="1">
    <source>
        <dbReference type="SAM" id="MobiDB-lite"/>
    </source>
</evidence>
<dbReference type="Proteomes" id="UP000033123">
    <property type="component" value="Chromosome"/>
</dbReference>
<feature type="compositionally biased region" description="Basic and acidic residues" evidence="1">
    <location>
        <begin position="14"/>
        <end position="32"/>
    </location>
</feature>
<dbReference type="HOGENOM" id="CLU_2285080_0_0_2"/>
<name>A0A0E3PLX8_9EURY</name>
<dbReference type="InterPro" id="IPR035965">
    <property type="entry name" value="PAS-like_dom_sf"/>
</dbReference>
<accession>A0A0E3PLX8</accession>
<feature type="region of interest" description="Disordered" evidence="1">
    <location>
        <begin position="1"/>
        <end position="32"/>
    </location>
</feature>
<dbReference type="Gene3D" id="3.30.450.20">
    <property type="entry name" value="PAS domain"/>
    <property type="match status" value="1"/>
</dbReference>
<dbReference type="GeneID" id="24871436"/>
<dbReference type="SUPFAM" id="SSF55785">
    <property type="entry name" value="PYP-like sensor domain (PAS domain)"/>
    <property type="match status" value="1"/>
</dbReference>
<feature type="compositionally biased region" description="Basic residues" evidence="1">
    <location>
        <begin position="1"/>
        <end position="13"/>
    </location>
</feature>